<keyword evidence="1" id="KW-0472">Membrane</keyword>
<evidence type="ECO:0000313" key="3">
    <source>
        <dbReference type="Proteomes" id="UP000005596"/>
    </source>
</evidence>
<dbReference type="Proteomes" id="UP000005596">
    <property type="component" value="Unassembled WGS sequence"/>
</dbReference>
<name>A4NYE6_HAEIF</name>
<dbReference type="BioCyc" id="HINF375063:G119K-1278-MONOMER"/>
<gene>
    <name evidence="2" type="ORF">CGSHiR3021_04887</name>
</gene>
<keyword evidence="1" id="KW-0812">Transmembrane</keyword>
<proteinExistence type="predicted"/>
<dbReference type="InterPro" id="IPR051408">
    <property type="entry name" value="Phosphate_transprt_permease"/>
</dbReference>
<keyword evidence="1" id="KW-1133">Transmembrane helix</keyword>
<dbReference type="PANTHER" id="PTHR42922">
    <property type="entry name" value="PHOSPHATE TRANSPORT SYSTEM PERMEASE PROTEIN PSTA"/>
    <property type="match status" value="1"/>
</dbReference>
<evidence type="ECO:0000313" key="2">
    <source>
        <dbReference type="EMBL" id="EDK13812.1"/>
    </source>
</evidence>
<protein>
    <submittedName>
        <fullName evidence="2">Phosphate transport system permease protein PstA</fullName>
    </submittedName>
</protein>
<reference evidence="2 3" key="1">
    <citation type="journal article" date="2007" name="Genome Biol.">
        <title>Characterization and modeling of the Haemophilus influenzae core and supragenomes based on the complete genomic sequences of Rd and 12 clinical nontypeable strains.</title>
        <authorList>
            <person name="Hogg J.S."/>
            <person name="Hu F.Z."/>
            <person name="Janto B."/>
            <person name="Boissy R."/>
            <person name="Hayes J."/>
            <person name="Keefe R."/>
            <person name="Post J.C."/>
            <person name="Ehrlich G.D."/>
        </authorList>
    </citation>
    <scope>NUCLEOTIDE SEQUENCE [LARGE SCALE GENOMIC DNA]</scope>
    <source>
        <strain evidence="2 3">22.4-21</strain>
    </source>
</reference>
<sequence length="67" mass="7762">MKTNQNLRFYWRKTHNKLMLGLSYISVIIGLFWLCWILFTLITKGIPALSIDLFTQSTPAPNEKGDC</sequence>
<dbReference type="EMBL" id="AAZJ01000006">
    <property type="protein sequence ID" value="EDK13812.1"/>
    <property type="molecule type" value="Genomic_DNA"/>
</dbReference>
<dbReference type="PANTHER" id="PTHR42922:SF1">
    <property type="entry name" value="PHOSPHATE TRANSPORT SYSTEM PERMEASE PROTEIN PSTA"/>
    <property type="match status" value="1"/>
</dbReference>
<accession>A4NYE6</accession>
<organism evidence="2 3">
    <name type="scientific">Haemophilus influenzae 22.4-21</name>
    <dbReference type="NCBI Taxonomy" id="375063"/>
    <lineage>
        <taxon>Bacteria</taxon>
        <taxon>Pseudomonadati</taxon>
        <taxon>Pseudomonadota</taxon>
        <taxon>Gammaproteobacteria</taxon>
        <taxon>Pasteurellales</taxon>
        <taxon>Pasteurellaceae</taxon>
        <taxon>Haemophilus</taxon>
    </lineage>
</organism>
<evidence type="ECO:0000256" key="1">
    <source>
        <dbReference type="SAM" id="Phobius"/>
    </source>
</evidence>
<dbReference type="AlphaFoldDB" id="A4NYE6"/>
<feature type="transmembrane region" description="Helical" evidence="1">
    <location>
        <begin position="21"/>
        <end position="42"/>
    </location>
</feature>